<dbReference type="RefSeq" id="XP_009834542.1">
    <property type="nucleotide sequence ID" value="XM_009836240.1"/>
</dbReference>
<organism evidence="2">
    <name type="scientific">Aphanomyces astaci</name>
    <name type="common">Crayfish plague agent</name>
    <dbReference type="NCBI Taxonomy" id="112090"/>
    <lineage>
        <taxon>Eukaryota</taxon>
        <taxon>Sar</taxon>
        <taxon>Stramenopiles</taxon>
        <taxon>Oomycota</taxon>
        <taxon>Saprolegniomycetes</taxon>
        <taxon>Saprolegniales</taxon>
        <taxon>Verrucalvaceae</taxon>
        <taxon>Aphanomyces</taxon>
    </lineage>
</organism>
<evidence type="ECO:0000256" key="1">
    <source>
        <dbReference type="SAM" id="MobiDB-lite"/>
    </source>
</evidence>
<dbReference type="AlphaFoldDB" id="W4G897"/>
<dbReference type="GeneID" id="20811861"/>
<name>W4G897_APHAT</name>
<evidence type="ECO:0000313" key="2">
    <source>
        <dbReference type="EMBL" id="ETV75900.1"/>
    </source>
</evidence>
<protein>
    <recommendedName>
        <fullName evidence="3">BZIP domain-containing protein</fullName>
    </recommendedName>
</protein>
<reference evidence="2" key="1">
    <citation type="submission" date="2013-12" db="EMBL/GenBank/DDBJ databases">
        <title>The Genome Sequence of Aphanomyces astaci APO3.</title>
        <authorList>
            <consortium name="The Broad Institute Genomics Platform"/>
            <person name="Russ C."/>
            <person name="Tyler B."/>
            <person name="van West P."/>
            <person name="Dieguez-Uribeondo J."/>
            <person name="Young S.K."/>
            <person name="Zeng Q."/>
            <person name="Gargeya S."/>
            <person name="Fitzgerald M."/>
            <person name="Abouelleil A."/>
            <person name="Alvarado L."/>
            <person name="Chapman S.B."/>
            <person name="Gainer-Dewar J."/>
            <person name="Goldberg J."/>
            <person name="Griggs A."/>
            <person name="Gujja S."/>
            <person name="Hansen M."/>
            <person name="Howarth C."/>
            <person name="Imamovic A."/>
            <person name="Ireland A."/>
            <person name="Larimer J."/>
            <person name="McCowan C."/>
            <person name="Murphy C."/>
            <person name="Pearson M."/>
            <person name="Poon T.W."/>
            <person name="Priest M."/>
            <person name="Roberts A."/>
            <person name="Saif S."/>
            <person name="Shea T."/>
            <person name="Sykes S."/>
            <person name="Wortman J."/>
            <person name="Nusbaum C."/>
            <person name="Birren B."/>
        </authorList>
    </citation>
    <scope>NUCLEOTIDE SEQUENCE [LARGE SCALE GENOMIC DNA]</scope>
    <source>
        <strain evidence="2">APO3</strain>
    </source>
</reference>
<accession>W4G897</accession>
<gene>
    <name evidence="2" type="ORF">H257_09865</name>
</gene>
<sequence>MNNHPTSPPGKMTLPPRAPHPSVPVPRTDHPSRRHSGAASSTSTKGMSTYSPSSRESIRHRRKMNKRRLRAEQAARTQRLSSEVAALQGDIRHLQMHLLSVEKQTSSAPAVAVPIARFGETFNHLPTVAESISFTPLVATVQDEATAEAQLRHFVHRFQHGWTPEASADLDHIVDGNVEVVDHLGASVTTSYEQVAGEPITGVRRLEATWRRFCDTFHGFHMGLQQLVSLEPPREWLLLITLTLQLTNETLALHYPHVVQTAKSTGGAKAIEIAAKLTASPLRLDVQCHVWLDGHFKIVKVHTVVGWAAALLACLGDPDDVVWVLTSPCPVYNFPQGEF</sequence>
<feature type="region of interest" description="Disordered" evidence="1">
    <location>
        <begin position="1"/>
        <end position="77"/>
    </location>
</feature>
<proteinExistence type="predicted"/>
<feature type="compositionally biased region" description="Basic residues" evidence="1">
    <location>
        <begin position="58"/>
        <end position="69"/>
    </location>
</feature>
<feature type="compositionally biased region" description="Polar residues" evidence="1">
    <location>
        <begin position="38"/>
        <end position="55"/>
    </location>
</feature>
<dbReference type="VEuPathDB" id="FungiDB:H257_09865"/>
<evidence type="ECO:0008006" key="3">
    <source>
        <dbReference type="Google" id="ProtNLM"/>
    </source>
</evidence>
<dbReference type="EMBL" id="KI913138">
    <property type="protein sequence ID" value="ETV75900.1"/>
    <property type="molecule type" value="Genomic_DNA"/>
</dbReference>